<dbReference type="Proteomes" id="UP001602287">
    <property type="component" value="Unassembled WGS sequence"/>
</dbReference>
<evidence type="ECO:0000313" key="2">
    <source>
        <dbReference type="Proteomes" id="UP001602287"/>
    </source>
</evidence>
<dbReference type="RefSeq" id="WP_358135168.1">
    <property type="nucleotide sequence ID" value="NZ_JBEZDH010000004.1"/>
</dbReference>
<gene>
    <name evidence="1" type="ORF">ACFY3B_05215</name>
</gene>
<dbReference type="EMBL" id="JBIAZM010000002">
    <property type="protein sequence ID" value="MFF5198991.1"/>
    <property type="molecule type" value="Genomic_DNA"/>
</dbReference>
<reference evidence="1 2" key="1">
    <citation type="submission" date="2024-10" db="EMBL/GenBank/DDBJ databases">
        <title>The Natural Products Discovery Center: Release of the First 8490 Sequenced Strains for Exploring Actinobacteria Biosynthetic Diversity.</title>
        <authorList>
            <person name="Kalkreuter E."/>
            <person name="Kautsar S.A."/>
            <person name="Yang D."/>
            <person name="Bader C.D."/>
            <person name="Teijaro C.N."/>
            <person name="Fluegel L."/>
            <person name="Davis C.M."/>
            <person name="Simpson J.R."/>
            <person name="Lauterbach L."/>
            <person name="Steele A.D."/>
            <person name="Gui C."/>
            <person name="Meng S."/>
            <person name="Li G."/>
            <person name="Viehrig K."/>
            <person name="Ye F."/>
            <person name="Su P."/>
            <person name="Kiefer A.F."/>
            <person name="Nichols A."/>
            <person name="Cepeda A.J."/>
            <person name="Yan W."/>
            <person name="Fan B."/>
            <person name="Jiang Y."/>
            <person name="Adhikari A."/>
            <person name="Zheng C.-J."/>
            <person name="Schuster L."/>
            <person name="Cowan T.M."/>
            <person name="Smanski M.J."/>
            <person name="Chevrette M.G."/>
            <person name="De Carvalho L.P.S."/>
            <person name="Shen B."/>
        </authorList>
    </citation>
    <scope>NUCLEOTIDE SEQUENCE [LARGE SCALE GENOMIC DNA]</scope>
    <source>
        <strain evidence="1 2">NPDC000140</strain>
    </source>
</reference>
<keyword evidence="2" id="KW-1185">Reference proteome</keyword>
<sequence length="76" mass="8317">MARIDFAHGRITTTAVPALRSGGPVSFLVGPDRVVIRPLEAVPGYVVPDGKPANRDDREFATGEWRCPARTRRRCG</sequence>
<comment type="caution">
    <text evidence="1">The sequence shown here is derived from an EMBL/GenBank/DDBJ whole genome shotgun (WGS) entry which is preliminary data.</text>
</comment>
<accession>A0ABW6VMY8</accession>
<protein>
    <submittedName>
        <fullName evidence="1">Uncharacterized protein</fullName>
    </submittedName>
</protein>
<name>A0ABW6VMY8_9ACTN</name>
<evidence type="ECO:0000313" key="1">
    <source>
        <dbReference type="EMBL" id="MFF5198991.1"/>
    </source>
</evidence>
<organism evidence="1 2">
    <name type="scientific">Micromonospora parva</name>
    <dbReference type="NCBI Taxonomy" id="1464048"/>
    <lineage>
        <taxon>Bacteria</taxon>
        <taxon>Bacillati</taxon>
        <taxon>Actinomycetota</taxon>
        <taxon>Actinomycetes</taxon>
        <taxon>Micromonosporales</taxon>
        <taxon>Micromonosporaceae</taxon>
        <taxon>Micromonospora</taxon>
    </lineage>
</organism>
<proteinExistence type="predicted"/>